<accession>A0ABU8XW30</accession>
<dbReference type="Gene3D" id="2.30.110.10">
    <property type="entry name" value="Electron Transport, Fmn-binding Protein, Chain A"/>
    <property type="match status" value="1"/>
</dbReference>
<sequence>MTHAEQEAGRTIRRLMRCCGRVSLGTLERDGAGPYVSLAMVALDQDATPLLFLSDLADHTRNLQADPRVSLLFDGTLASTVPLAGERATVQGRIEAVDDRRLLARYVARHPDAAGYAGFRDFHLYRVVVERAHLVAGFGRIHWVPAAAVVLDPALTAPLLAQEQDILEHMNRDHADAVRLYAQRLLGRSGEDWIMIGIDPEGCDLRCGAGVARLWFDVTVTNGEEVRAELIRLVRQARSEAAGP</sequence>
<dbReference type="Pfam" id="PF10615">
    <property type="entry name" value="DUF2470"/>
    <property type="match status" value="1"/>
</dbReference>
<keyword evidence="4" id="KW-1185">Reference proteome</keyword>
<dbReference type="SUPFAM" id="SSF50475">
    <property type="entry name" value="FMN-binding split barrel"/>
    <property type="match status" value="1"/>
</dbReference>
<reference evidence="3 4" key="1">
    <citation type="submission" date="2024-01" db="EMBL/GenBank/DDBJ databases">
        <title>Multi-omics insights into the function and evolution of sodium benzoate biodegradation pathways in Benzoatithermus flavus gen. nov., sp. nov. from hot spring.</title>
        <authorList>
            <person name="Hu C.-J."/>
            <person name="Li W.-J."/>
        </authorList>
    </citation>
    <scope>NUCLEOTIDE SEQUENCE [LARGE SCALE GENOMIC DNA]</scope>
    <source>
        <strain evidence="3 4">SYSU G07066</strain>
    </source>
</reference>
<dbReference type="Gene3D" id="3.20.180.10">
    <property type="entry name" value="PNP-oxidase-like"/>
    <property type="match status" value="1"/>
</dbReference>
<gene>
    <name evidence="3" type="ORF">U1T56_19795</name>
</gene>
<comment type="caution">
    <text evidence="3">The sequence shown here is derived from an EMBL/GenBank/DDBJ whole genome shotgun (WGS) entry which is preliminary data.</text>
</comment>
<dbReference type="PANTHER" id="PTHR13343">
    <property type="entry name" value="CREG1 PROTEIN"/>
    <property type="match status" value="1"/>
</dbReference>
<evidence type="ECO:0000259" key="2">
    <source>
        <dbReference type="Pfam" id="PF10615"/>
    </source>
</evidence>
<dbReference type="RefSeq" id="WP_418161250.1">
    <property type="nucleotide sequence ID" value="NZ_JBBLZC010000026.1"/>
</dbReference>
<dbReference type="Pfam" id="PF01243">
    <property type="entry name" value="PNPOx_N"/>
    <property type="match status" value="1"/>
</dbReference>
<dbReference type="InterPro" id="IPR011576">
    <property type="entry name" value="Pyridox_Oxase_N"/>
</dbReference>
<dbReference type="InterPro" id="IPR037119">
    <property type="entry name" value="Haem_oxidase_HugZ-like_sf"/>
</dbReference>
<proteinExistence type="predicted"/>
<dbReference type="PANTHER" id="PTHR13343:SF17">
    <property type="entry name" value="CELLULAR REPRESSOR OF E1A-STIMULATED GENES, ISOFORM A"/>
    <property type="match status" value="1"/>
</dbReference>
<name>A0ABU8XW30_9PROT</name>
<dbReference type="Proteomes" id="UP001375743">
    <property type="component" value="Unassembled WGS sequence"/>
</dbReference>
<dbReference type="InterPro" id="IPR019595">
    <property type="entry name" value="DUF2470"/>
</dbReference>
<protein>
    <submittedName>
        <fullName evidence="3">DUF2470 domain-containing protein</fullName>
    </submittedName>
</protein>
<feature type="domain" description="Pyridoxamine 5'-phosphate oxidase N-terminal" evidence="1">
    <location>
        <begin position="12"/>
        <end position="135"/>
    </location>
</feature>
<dbReference type="EMBL" id="JBBLZC010000026">
    <property type="protein sequence ID" value="MEK0085402.1"/>
    <property type="molecule type" value="Genomic_DNA"/>
</dbReference>
<evidence type="ECO:0000259" key="1">
    <source>
        <dbReference type="Pfam" id="PF01243"/>
    </source>
</evidence>
<evidence type="ECO:0000313" key="3">
    <source>
        <dbReference type="EMBL" id="MEK0085402.1"/>
    </source>
</evidence>
<evidence type="ECO:0000313" key="4">
    <source>
        <dbReference type="Proteomes" id="UP001375743"/>
    </source>
</evidence>
<dbReference type="InterPro" id="IPR012349">
    <property type="entry name" value="Split_barrel_FMN-bd"/>
</dbReference>
<organism evidence="3 4">
    <name type="scientific">Benzoatithermus flavus</name>
    <dbReference type="NCBI Taxonomy" id="3108223"/>
    <lineage>
        <taxon>Bacteria</taxon>
        <taxon>Pseudomonadati</taxon>
        <taxon>Pseudomonadota</taxon>
        <taxon>Alphaproteobacteria</taxon>
        <taxon>Geminicoccales</taxon>
        <taxon>Geminicoccaceae</taxon>
        <taxon>Benzoatithermus</taxon>
    </lineage>
</organism>
<feature type="domain" description="DUF2470" evidence="2">
    <location>
        <begin position="163"/>
        <end position="233"/>
    </location>
</feature>